<protein>
    <recommendedName>
        <fullName evidence="1">LicD/FKTN/FKRP nucleotidyltransferase domain-containing protein</fullName>
    </recommendedName>
</protein>
<comment type="caution">
    <text evidence="2">The sequence shown here is derived from an EMBL/GenBank/DDBJ whole genome shotgun (WGS) entry which is preliminary data.</text>
</comment>
<dbReference type="InterPro" id="IPR007074">
    <property type="entry name" value="LicD/FKTN/FKRP_NTP_transf"/>
</dbReference>
<proteinExistence type="predicted"/>
<dbReference type="PANTHER" id="PTHR13627">
    <property type="entry name" value="FUKUTIN RELATED PROTEIN"/>
    <property type="match status" value="1"/>
</dbReference>
<keyword evidence="3" id="KW-1185">Reference proteome</keyword>
<evidence type="ECO:0000313" key="3">
    <source>
        <dbReference type="Proteomes" id="UP001209878"/>
    </source>
</evidence>
<organism evidence="2 3">
    <name type="scientific">Ridgeia piscesae</name>
    <name type="common">Tubeworm</name>
    <dbReference type="NCBI Taxonomy" id="27915"/>
    <lineage>
        <taxon>Eukaryota</taxon>
        <taxon>Metazoa</taxon>
        <taxon>Spiralia</taxon>
        <taxon>Lophotrochozoa</taxon>
        <taxon>Annelida</taxon>
        <taxon>Polychaeta</taxon>
        <taxon>Sedentaria</taxon>
        <taxon>Canalipalpata</taxon>
        <taxon>Sabellida</taxon>
        <taxon>Siboglinidae</taxon>
        <taxon>Ridgeia</taxon>
    </lineage>
</organism>
<dbReference type="Pfam" id="PF04991">
    <property type="entry name" value="LicD"/>
    <property type="match status" value="1"/>
</dbReference>
<gene>
    <name evidence="2" type="ORF">NP493_460g01013</name>
</gene>
<evidence type="ECO:0000313" key="2">
    <source>
        <dbReference type="EMBL" id="KAK2180040.1"/>
    </source>
</evidence>
<reference evidence="2" key="1">
    <citation type="journal article" date="2023" name="Mol. Biol. Evol.">
        <title>Third-Generation Sequencing Reveals the Adaptive Role of the Epigenome in Three Deep-Sea Polychaetes.</title>
        <authorList>
            <person name="Perez M."/>
            <person name="Aroh O."/>
            <person name="Sun Y."/>
            <person name="Lan Y."/>
            <person name="Juniper S.K."/>
            <person name="Young C.R."/>
            <person name="Angers B."/>
            <person name="Qian P.Y."/>
        </authorList>
    </citation>
    <scope>NUCLEOTIDE SEQUENCE</scope>
    <source>
        <strain evidence="2">R07B-5</strain>
    </source>
</reference>
<dbReference type="EMBL" id="JAODUO010000460">
    <property type="protein sequence ID" value="KAK2180040.1"/>
    <property type="molecule type" value="Genomic_DNA"/>
</dbReference>
<name>A0AAD9NRT6_RIDPI</name>
<sequence>MVNMVQVFRSSSRPESAEVSPIDTIIHAEDTERLKAAYDALPWLSHSLLPRLITQQEHDHYIWLLERVDEILREYKITYMLASGTLLGSYVMHDMLPWDDDLDIFIHIDDLPKMKRLFNASGAGHYRQIQLHIADRPAQFTAKLSWMEDPRAGKFLWHWPFVDITFYTEKSQVISFFQHLPRSQFKHSDFFPLSKRPLAGRWFPTPRNLDAFFKYKYSHSFVCKSHTWDHKREKYFKKIYKANCTTIATHYPFLQRTILNGKVTETLILNGTVRYSLIMD</sequence>
<evidence type="ECO:0000259" key="1">
    <source>
        <dbReference type="Pfam" id="PF04991"/>
    </source>
</evidence>
<feature type="domain" description="LicD/FKTN/FKRP nucleotidyltransferase" evidence="1">
    <location>
        <begin position="73"/>
        <end position="241"/>
    </location>
</feature>
<accession>A0AAD9NRT6</accession>
<dbReference type="AlphaFoldDB" id="A0AAD9NRT6"/>
<dbReference type="Proteomes" id="UP001209878">
    <property type="component" value="Unassembled WGS sequence"/>
</dbReference>
<dbReference type="PANTHER" id="PTHR13627:SF35">
    <property type="entry name" value="LICD FAMILY PROTEIN"/>
    <property type="match status" value="1"/>
</dbReference>
<dbReference type="InterPro" id="IPR052613">
    <property type="entry name" value="LicD_transferase"/>
</dbReference>
<dbReference type="GO" id="GO:0009100">
    <property type="term" value="P:glycoprotein metabolic process"/>
    <property type="evidence" value="ECO:0007669"/>
    <property type="project" value="UniProtKB-ARBA"/>
</dbReference>